<dbReference type="CDD" id="cd00093">
    <property type="entry name" value="HTH_XRE"/>
    <property type="match status" value="1"/>
</dbReference>
<gene>
    <name evidence="3" type="ORF">GCM10007416_24730</name>
</gene>
<dbReference type="SMART" id="SM00530">
    <property type="entry name" value="HTH_XRE"/>
    <property type="match status" value="1"/>
</dbReference>
<dbReference type="PANTHER" id="PTHR46797:SF1">
    <property type="entry name" value="METHYLPHOSPHONATE SYNTHASE"/>
    <property type="match status" value="1"/>
</dbReference>
<dbReference type="Pfam" id="PF07883">
    <property type="entry name" value="Cupin_2"/>
    <property type="match status" value="1"/>
</dbReference>
<protein>
    <submittedName>
        <fullName evidence="3">Transcriptional regulator</fullName>
    </submittedName>
</protein>
<dbReference type="InterPro" id="IPR050807">
    <property type="entry name" value="TransReg_Diox_bact_type"/>
</dbReference>
<dbReference type="InterPro" id="IPR011051">
    <property type="entry name" value="RmlC_Cupin_sf"/>
</dbReference>
<dbReference type="InterPro" id="IPR014710">
    <property type="entry name" value="RmlC-like_jellyroll"/>
</dbReference>
<dbReference type="CDD" id="cd02209">
    <property type="entry name" value="cupin_XRE_C"/>
    <property type="match status" value="1"/>
</dbReference>
<dbReference type="InterPro" id="IPR001387">
    <property type="entry name" value="Cro/C1-type_HTH"/>
</dbReference>
<dbReference type="PROSITE" id="PS50943">
    <property type="entry name" value="HTH_CROC1"/>
    <property type="match status" value="1"/>
</dbReference>
<reference evidence="4" key="1">
    <citation type="journal article" date="2019" name="Int. J. Syst. Evol. Microbiol.">
        <title>The Global Catalogue of Microorganisms (GCM) 10K type strain sequencing project: providing services to taxonomists for standard genome sequencing and annotation.</title>
        <authorList>
            <consortium name="The Broad Institute Genomics Platform"/>
            <consortium name="The Broad Institute Genome Sequencing Center for Infectious Disease"/>
            <person name="Wu L."/>
            <person name="Ma J."/>
        </authorList>
    </citation>
    <scope>NUCLEOTIDE SEQUENCE [LARGE SCALE GENOMIC DNA]</scope>
    <source>
        <strain evidence="4">CGMCC 1.12404</strain>
    </source>
</reference>
<dbReference type="SUPFAM" id="SSF47413">
    <property type="entry name" value="lambda repressor-like DNA-binding domains"/>
    <property type="match status" value="1"/>
</dbReference>
<dbReference type="Gene3D" id="2.60.120.10">
    <property type="entry name" value="Jelly Rolls"/>
    <property type="match status" value="1"/>
</dbReference>
<comment type="caution">
    <text evidence="3">The sequence shown here is derived from an EMBL/GenBank/DDBJ whole genome shotgun (WGS) entry which is preliminary data.</text>
</comment>
<dbReference type="PANTHER" id="PTHR46797">
    <property type="entry name" value="HTH-TYPE TRANSCRIPTIONAL REGULATOR"/>
    <property type="match status" value="1"/>
</dbReference>
<sequence>MGERIRKARLRKGLTQQLLAEKCNLTKSMLSKIENGRASAAVATLSKIAKELNQPLAWLLREEEEEQDLLIIPKEKRTTHGNSLEIGYAFEKLANQPSSSKIEPMIVTVDPDLAEIESYTHEEDEFIFILEGSIKLFYESASHVMHKGDSAYFKGTKPHLFLPADQQSAKVLTIFIQVRE</sequence>
<dbReference type="EMBL" id="BMEX01000009">
    <property type="protein sequence ID" value="GGA50619.1"/>
    <property type="molecule type" value="Genomic_DNA"/>
</dbReference>
<evidence type="ECO:0000259" key="2">
    <source>
        <dbReference type="PROSITE" id="PS50943"/>
    </source>
</evidence>
<dbReference type="Gene3D" id="1.10.260.40">
    <property type="entry name" value="lambda repressor-like DNA-binding domains"/>
    <property type="match status" value="1"/>
</dbReference>
<feature type="domain" description="HTH cro/C1-type" evidence="2">
    <location>
        <begin position="5"/>
        <end position="59"/>
    </location>
</feature>
<dbReference type="RefSeq" id="WP_268235899.1">
    <property type="nucleotide sequence ID" value="NZ_BMEX01000009.1"/>
</dbReference>
<evidence type="ECO:0000313" key="4">
    <source>
        <dbReference type="Proteomes" id="UP000617979"/>
    </source>
</evidence>
<accession>A0ABQ1GV68</accession>
<organism evidence="3 4">
    <name type="scientific">Kroppenstedtia guangzhouensis</name>
    <dbReference type="NCBI Taxonomy" id="1274356"/>
    <lineage>
        <taxon>Bacteria</taxon>
        <taxon>Bacillati</taxon>
        <taxon>Bacillota</taxon>
        <taxon>Bacilli</taxon>
        <taxon>Bacillales</taxon>
        <taxon>Thermoactinomycetaceae</taxon>
        <taxon>Kroppenstedtia</taxon>
    </lineage>
</organism>
<dbReference type="InterPro" id="IPR013096">
    <property type="entry name" value="Cupin_2"/>
</dbReference>
<evidence type="ECO:0000313" key="3">
    <source>
        <dbReference type="EMBL" id="GGA50619.1"/>
    </source>
</evidence>
<name>A0ABQ1GV68_9BACL</name>
<keyword evidence="1" id="KW-0238">DNA-binding</keyword>
<proteinExistence type="predicted"/>
<evidence type="ECO:0000256" key="1">
    <source>
        <dbReference type="ARBA" id="ARBA00023125"/>
    </source>
</evidence>
<keyword evidence="4" id="KW-1185">Reference proteome</keyword>
<dbReference type="Pfam" id="PF01381">
    <property type="entry name" value="HTH_3"/>
    <property type="match status" value="1"/>
</dbReference>
<dbReference type="InterPro" id="IPR010982">
    <property type="entry name" value="Lambda_DNA-bd_dom_sf"/>
</dbReference>
<dbReference type="SUPFAM" id="SSF51182">
    <property type="entry name" value="RmlC-like cupins"/>
    <property type="match status" value="1"/>
</dbReference>
<dbReference type="Proteomes" id="UP000617979">
    <property type="component" value="Unassembled WGS sequence"/>
</dbReference>